<gene>
    <name evidence="1" type="ORF">ACFOOQ_17795</name>
</gene>
<dbReference type="InterPro" id="IPR013320">
    <property type="entry name" value="ConA-like_dom_sf"/>
</dbReference>
<keyword evidence="2" id="KW-1185">Reference proteome</keyword>
<dbReference type="EMBL" id="JBHRYJ010000004">
    <property type="protein sequence ID" value="MFC3677411.1"/>
    <property type="molecule type" value="Genomic_DNA"/>
</dbReference>
<reference evidence="2" key="1">
    <citation type="journal article" date="2019" name="Int. J. Syst. Evol. Microbiol.">
        <title>The Global Catalogue of Microorganisms (GCM) 10K type strain sequencing project: providing services to taxonomists for standard genome sequencing and annotation.</title>
        <authorList>
            <consortium name="The Broad Institute Genomics Platform"/>
            <consortium name="The Broad Institute Genome Sequencing Center for Infectious Disease"/>
            <person name="Wu L."/>
            <person name="Ma J."/>
        </authorList>
    </citation>
    <scope>NUCLEOTIDE SEQUENCE [LARGE SCALE GENOMIC DNA]</scope>
    <source>
        <strain evidence="2">KCTC 42182</strain>
    </source>
</reference>
<dbReference type="Gene3D" id="2.60.120.200">
    <property type="match status" value="1"/>
</dbReference>
<dbReference type="RefSeq" id="WP_379728950.1">
    <property type="nucleotide sequence ID" value="NZ_JBHRYJ010000004.1"/>
</dbReference>
<evidence type="ECO:0000313" key="2">
    <source>
        <dbReference type="Proteomes" id="UP001595711"/>
    </source>
</evidence>
<comment type="caution">
    <text evidence="1">The sequence shown here is derived from an EMBL/GenBank/DDBJ whole genome shotgun (WGS) entry which is preliminary data.</text>
</comment>
<protein>
    <recommendedName>
        <fullName evidence="3">GH16 domain-containing protein</fullName>
    </recommendedName>
</protein>
<accession>A0ABV7VIS6</accession>
<evidence type="ECO:0008006" key="3">
    <source>
        <dbReference type="Google" id="ProtNLM"/>
    </source>
</evidence>
<sequence>MTSKPGMLKDSQFSYVRMGDFLSTQMQSNRSFGYGLFICRMRAAKGPVCSTFWLYSNCPSPAQASNTAQNWNWNEVDFEFVPYTQAPQAAYLSFDGNLPKPTVTTYAAMLNLGDPRSETIENAAVAWTQVARTDEEIARQMWAYYNTWMTAGSAGAPTGGTFILEDGVSGDMTDSLDFNASASDVQAALDQLNDGTGLFGVKGQYAVSVSSAGGPGSIASVLADATMVTEIDAGASTVTLSSASPVTCADATLNFTLTASGNLITGSATVNGFAALSAIAVGQSVYATGVPIDTTVQAINTASNSITLSNAATAAYTQQPLLFIGGTATGTLTAASAMVTDITLPAGVLVGQAVCAQTDQIVLSAGLVPQLVVGEIVTAANNPALLPSDTTITALDAVTNTVTLSNCAMQAAAGQNFNFTPAGSYSVTFTPPLPAEKPLIVHSAGLLPTGTLGKVVAGLSGTTVTALNVTIFQPSLQPRSSQTWWDLLVAQTGTGTAPAWPQATDWKYPLVTKAAPSSLSMDNAVALNFWRTPTGNTSVSVDLGSWGTIAHDGVLSSTPMAGSTLDGSFTAAVLNNEAYLFDTSEVFAPYDGFHTYTIAWSPTRMAQYIDAPNGGRDISKATPVAEFDLTGYPSIARSGPQAPGGEIPWISSEADMPIGNVTMNLANYVAFDAASTGPNPPVQVTGTLTANSTSITALSSCTGLFTGQGVTGAGVPENTTVLAVDATAQTVTLSAAAATSGTAVALTFFTIATLATTGTLIAGHPTISSVAAITSVAIGQVVSGTGVPAGATVTAVGATTVTLSANATASGTAVSLTFATFFNTSTTTGDVTQGSTTITGIADPAIVVPGQYVSGAGLPAGAQVKAVDGTSLTLNLAATTSGSAVALIFTTSQSGPGWSGPPPEDSFTGVDAYVQTIGWYPLQHGKSGKATDDFDLQSTEAMWLDFSDGSWSAAQFDAAFPRHFGILYAQDYTSAGGVPGFSPLRDSKSPLVVSWVTIPDGKNKLGVMQLSCMPSQAEPTRNFFVLFTSQSGSGVLSATNPLVRAVVRAPAIITCSAAASAGGTAMPMTFSATTTGSLATGMATVTGVADLSLVRPGQAIAGTGVPTGTTVIAADAKAGTLTMSAAATSGGTAAALSLSAMTTGTVTASTASVTLDAAFDVAPVVVGQSVTCAGFASGTTVTAIEEPYYAANSSVGPPTAFYAPPAGTSVNLAVDVWVNDKAHYPKGSVRPVPPDYTASITVQTSTRGTISWSPVSDPNQVLEKYDPNNPFRIVVTAPPSS</sequence>
<organism evidence="1 2">
    <name type="scientific">Ferrovibrio xuzhouensis</name>
    <dbReference type="NCBI Taxonomy" id="1576914"/>
    <lineage>
        <taxon>Bacteria</taxon>
        <taxon>Pseudomonadati</taxon>
        <taxon>Pseudomonadota</taxon>
        <taxon>Alphaproteobacteria</taxon>
        <taxon>Rhodospirillales</taxon>
        <taxon>Rhodospirillaceae</taxon>
        <taxon>Ferrovibrio</taxon>
    </lineage>
</organism>
<proteinExistence type="predicted"/>
<name>A0ABV7VIS6_9PROT</name>
<dbReference type="SUPFAM" id="SSF49899">
    <property type="entry name" value="Concanavalin A-like lectins/glucanases"/>
    <property type="match status" value="1"/>
</dbReference>
<dbReference type="Proteomes" id="UP001595711">
    <property type="component" value="Unassembled WGS sequence"/>
</dbReference>
<evidence type="ECO:0000313" key="1">
    <source>
        <dbReference type="EMBL" id="MFC3677411.1"/>
    </source>
</evidence>